<dbReference type="Proteomes" id="UP001530377">
    <property type="component" value="Unassembled WGS sequence"/>
</dbReference>
<proteinExistence type="predicted"/>
<comment type="caution">
    <text evidence="1">The sequence shown here is derived from an EMBL/GenBank/DDBJ whole genome shotgun (WGS) entry which is preliminary data.</text>
</comment>
<evidence type="ECO:0000313" key="2">
    <source>
        <dbReference type="Proteomes" id="UP001530377"/>
    </source>
</evidence>
<sequence length="753" mass="81119">MRKTLPCLLSGPQRLPSSSTTIAWWMSPDVTVSGPGGDDELLAEGIDEVLLLSRALAAASITARRAGSLLDLAIGTTSTSGGRGADGGGQVECELLIDPDNPLSVMVLWRTRIPSILSAAASRFGNNHPSRTDDRPSSTSYTEFKGKSTVTLSRASGLVTNIRLNEVKINDVAFVDTLGTALAAVRKAARSALATPSIGDGVADGGKRGSGNLLLDGILNGIQDVVDAVDALPSSEERDVNLDSKMYVLPAEFWDSASFPIEAGLAINRPAWNTDNESTKKNSTFIPEPIDQYRAIYGRPPVAGSMAFVEYAMMHRAMRNFATYGLYTMAGKFPTDSEETVNYAVSSESIRSLFTTDAELVTFGSAAESVEGRDCITLLRGAGKLADLYRSLALFQETSGGDWKIISLVADVERRQLLVSWRTESPLQIEGSDSFVFEAPTLSSPYRLPLSSDGDTVEVARRCSSYFDDRIDDLPLRIRRIENRQLVIAGLAVDSTWAQTFISSALRSGLADNAPLPDATIIELLRSLTQKKASNNNTSESPFPSFDDAAAISFYGILRALHRDIPNIASADTSATPAGEFLADTVELRGLLDEVLVRGDKNYRRLFGIATSSLRAGIQTNTVRLAAKPQTTVEVTSKGSVKVNLILALWVAPQLPLGGAVGQSQAGNQGFGAPLKIEVSSEYIIDSEGKIFEHKILESRLNGVLTPGDLFSRWIKGLAREEKGRSKVALSPLDSLMDAITWVISMQERKNEI</sequence>
<gene>
    <name evidence="1" type="ORF">ACHAXA_011157</name>
</gene>
<keyword evidence="2" id="KW-1185">Reference proteome</keyword>
<dbReference type="EMBL" id="JALLPB020000047">
    <property type="protein sequence ID" value="KAL3823105.1"/>
    <property type="molecule type" value="Genomic_DNA"/>
</dbReference>
<reference evidence="1 2" key="1">
    <citation type="submission" date="2024-10" db="EMBL/GenBank/DDBJ databases">
        <title>Updated reference genomes for cyclostephanoid diatoms.</title>
        <authorList>
            <person name="Roberts W.R."/>
            <person name="Alverson A.J."/>
        </authorList>
    </citation>
    <scope>NUCLEOTIDE SEQUENCE [LARGE SCALE GENOMIC DNA]</scope>
    <source>
        <strain evidence="1 2">AJA228-03</strain>
    </source>
</reference>
<evidence type="ECO:0000313" key="1">
    <source>
        <dbReference type="EMBL" id="KAL3823105.1"/>
    </source>
</evidence>
<accession>A0ABD3SFF1</accession>
<organism evidence="1 2">
    <name type="scientific">Cyclostephanos tholiformis</name>
    <dbReference type="NCBI Taxonomy" id="382380"/>
    <lineage>
        <taxon>Eukaryota</taxon>
        <taxon>Sar</taxon>
        <taxon>Stramenopiles</taxon>
        <taxon>Ochrophyta</taxon>
        <taxon>Bacillariophyta</taxon>
        <taxon>Coscinodiscophyceae</taxon>
        <taxon>Thalassiosirophycidae</taxon>
        <taxon>Stephanodiscales</taxon>
        <taxon>Stephanodiscaceae</taxon>
        <taxon>Cyclostephanos</taxon>
    </lineage>
</organism>
<dbReference type="AlphaFoldDB" id="A0ABD3SFF1"/>
<name>A0ABD3SFF1_9STRA</name>
<protein>
    <submittedName>
        <fullName evidence="1">Uncharacterized protein</fullName>
    </submittedName>
</protein>